<organism evidence="3 4">
    <name type="scientific">Gracilimonas sediminicola</name>
    <dbReference type="NCBI Taxonomy" id="2952158"/>
    <lineage>
        <taxon>Bacteria</taxon>
        <taxon>Pseudomonadati</taxon>
        <taxon>Balneolota</taxon>
        <taxon>Balneolia</taxon>
        <taxon>Balneolales</taxon>
        <taxon>Balneolaceae</taxon>
        <taxon>Gracilimonas</taxon>
    </lineage>
</organism>
<dbReference type="Proteomes" id="UP001139125">
    <property type="component" value="Unassembled WGS sequence"/>
</dbReference>
<name>A0A9X2RGF6_9BACT</name>
<keyword evidence="4" id="KW-1185">Reference proteome</keyword>
<proteinExistence type="predicted"/>
<keyword evidence="1" id="KW-0812">Transmembrane</keyword>
<feature type="transmembrane region" description="Helical" evidence="1">
    <location>
        <begin position="193"/>
        <end position="214"/>
    </location>
</feature>
<dbReference type="EMBL" id="JANDBC010000001">
    <property type="protein sequence ID" value="MCP9290924.1"/>
    <property type="molecule type" value="Genomic_DNA"/>
</dbReference>
<evidence type="ECO:0000313" key="3">
    <source>
        <dbReference type="EMBL" id="MCP9290924.1"/>
    </source>
</evidence>
<feature type="domain" description="DUF3592" evidence="2">
    <location>
        <begin position="227"/>
        <end position="296"/>
    </location>
</feature>
<feature type="transmembrane region" description="Helical" evidence="1">
    <location>
        <begin position="125"/>
        <end position="144"/>
    </location>
</feature>
<evidence type="ECO:0000259" key="2">
    <source>
        <dbReference type="Pfam" id="PF12158"/>
    </source>
</evidence>
<keyword evidence="1" id="KW-0472">Membrane</keyword>
<accession>A0A9X2RGF6</accession>
<comment type="caution">
    <text evidence="3">The sequence shown here is derived from an EMBL/GenBank/DDBJ whole genome shotgun (WGS) entry which is preliminary data.</text>
</comment>
<evidence type="ECO:0000256" key="1">
    <source>
        <dbReference type="SAM" id="Phobius"/>
    </source>
</evidence>
<sequence>MEILFFIIGSFVFGLGLYLIYDHISYVRIAAETRGKIIGFKTSSGSKGSTIYNPVVQSYFGEFTGRYGSSNPSYQIGQEVDVIYVAGKTPRLKSNMPYYAGLFLMVFGGIFCVVFFSIFNFSVWNILYSLGTFMLIAFSFRRMLKSKGIDSLDELKEVVKNANKDTQDATKNIIREPAKIQEVQTKQAKATKIVGPVFTFVGLGVLALGVYLGVERYHFLQEAIPASGTVIDFHESRSDDGYTYYPIVEYSPNGSFDAITFRHDTGSNPPSYSRGEVVEVLHAPDNPNNAIIDKGIFNWAISIFVGLFGILFASAGVGASVSAFRKQRKQINL</sequence>
<dbReference type="AlphaFoldDB" id="A0A9X2RGF6"/>
<gene>
    <name evidence="3" type="ORF">NM125_04955</name>
</gene>
<feature type="transmembrane region" description="Helical" evidence="1">
    <location>
        <begin position="296"/>
        <end position="324"/>
    </location>
</feature>
<evidence type="ECO:0000313" key="4">
    <source>
        <dbReference type="Proteomes" id="UP001139125"/>
    </source>
</evidence>
<dbReference type="InterPro" id="IPR021994">
    <property type="entry name" value="DUF3592"/>
</dbReference>
<dbReference type="Pfam" id="PF12158">
    <property type="entry name" value="DUF3592"/>
    <property type="match status" value="1"/>
</dbReference>
<reference evidence="3" key="1">
    <citation type="submission" date="2022-06" db="EMBL/GenBank/DDBJ databases">
        <title>Gracilimonas sp. CAU 1638 isolated from sea sediment.</title>
        <authorList>
            <person name="Kim W."/>
        </authorList>
    </citation>
    <scope>NUCLEOTIDE SEQUENCE</scope>
    <source>
        <strain evidence="3">CAU 1638</strain>
    </source>
</reference>
<dbReference type="RefSeq" id="WP_255133437.1">
    <property type="nucleotide sequence ID" value="NZ_JANDBC010000001.1"/>
</dbReference>
<feature type="transmembrane region" description="Helical" evidence="1">
    <location>
        <begin position="6"/>
        <end position="24"/>
    </location>
</feature>
<feature type="transmembrane region" description="Helical" evidence="1">
    <location>
        <begin position="98"/>
        <end position="119"/>
    </location>
</feature>
<keyword evidence="1" id="KW-1133">Transmembrane helix</keyword>
<protein>
    <submittedName>
        <fullName evidence="3">DUF3592 domain-containing protein</fullName>
    </submittedName>
</protein>